<evidence type="ECO:0000313" key="4">
    <source>
        <dbReference type="Proteomes" id="UP000293852"/>
    </source>
</evidence>
<dbReference type="GO" id="GO:0005829">
    <property type="term" value="C:cytosol"/>
    <property type="evidence" value="ECO:0007669"/>
    <property type="project" value="TreeGrafter"/>
</dbReference>
<reference evidence="3 4" key="1">
    <citation type="submission" date="2019-02" db="EMBL/GenBank/DDBJ databases">
        <title>Sequencing the genomes of 1000 actinobacteria strains.</title>
        <authorList>
            <person name="Klenk H.-P."/>
        </authorList>
    </citation>
    <scope>NUCLEOTIDE SEQUENCE [LARGE SCALE GENOMIC DNA]</scope>
    <source>
        <strain evidence="3 4">DSM 16932</strain>
    </source>
</reference>
<dbReference type="Pfam" id="PF00248">
    <property type="entry name" value="Aldo_ket_red"/>
    <property type="match status" value="1"/>
</dbReference>
<dbReference type="PANTHER" id="PTHR43364">
    <property type="entry name" value="NADH-SPECIFIC METHYLGLYOXAL REDUCTASE-RELATED"/>
    <property type="match status" value="1"/>
</dbReference>
<dbReference type="RefSeq" id="WP_165399896.1">
    <property type="nucleotide sequence ID" value="NZ_SGWX01000001.1"/>
</dbReference>
<dbReference type="InterPro" id="IPR050523">
    <property type="entry name" value="AKR_Detox_Biosynth"/>
</dbReference>
<dbReference type="Gene3D" id="3.20.20.100">
    <property type="entry name" value="NADP-dependent oxidoreductase domain"/>
    <property type="match status" value="1"/>
</dbReference>
<organism evidence="3 4">
    <name type="scientific">Xylanimonas ulmi</name>
    <dbReference type="NCBI Taxonomy" id="228973"/>
    <lineage>
        <taxon>Bacteria</taxon>
        <taxon>Bacillati</taxon>
        <taxon>Actinomycetota</taxon>
        <taxon>Actinomycetes</taxon>
        <taxon>Micrococcales</taxon>
        <taxon>Promicromonosporaceae</taxon>
        <taxon>Xylanimonas</taxon>
    </lineage>
</organism>
<accession>A0A4Q7M4M2</accession>
<sequence>MVPPLGLGTCSSWDRLPQDERVAVVFRAVESGAGLFDVACCDAGRHARHSSGDIIFGAALWAAGIDRDDVVVCGGARLRDWPRRSLREQVEVSLERVGLERFDAVVLDDYDEPPDVRAVVTGVAALVDAGLVGSWGVFGWPAADTLAALDVAALDGLTPPTFVRLAYGVMRRAVAEGEPYADLFRAGTLGLQAVGALEGGVLAGGLPRRRVGAAGRADRRIAEVRAVLEAHARQADVTPAQLAIAFALAYAPTRNVLFAASRLAHVEANLAAIRLAADHGPWVRDALDGLALDDDVGGPPGS</sequence>
<gene>
    <name evidence="3" type="ORF">EV386_2190</name>
</gene>
<dbReference type="InterPro" id="IPR023210">
    <property type="entry name" value="NADP_OxRdtase_dom"/>
</dbReference>
<proteinExistence type="predicted"/>
<dbReference type="Proteomes" id="UP000293852">
    <property type="component" value="Unassembled WGS sequence"/>
</dbReference>
<evidence type="ECO:0000313" key="3">
    <source>
        <dbReference type="EMBL" id="RZS61877.1"/>
    </source>
</evidence>
<feature type="domain" description="NADP-dependent oxidoreductase" evidence="2">
    <location>
        <begin position="5"/>
        <end position="274"/>
    </location>
</feature>
<dbReference type="EMBL" id="SGWX01000001">
    <property type="protein sequence ID" value="RZS61877.1"/>
    <property type="molecule type" value="Genomic_DNA"/>
</dbReference>
<comment type="caution">
    <text evidence="3">The sequence shown here is derived from an EMBL/GenBank/DDBJ whole genome shotgun (WGS) entry which is preliminary data.</text>
</comment>
<dbReference type="InterPro" id="IPR036812">
    <property type="entry name" value="NAD(P)_OxRdtase_dom_sf"/>
</dbReference>
<evidence type="ECO:0000256" key="1">
    <source>
        <dbReference type="ARBA" id="ARBA00023002"/>
    </source>
</evidence>
<dbReference type="SUPFAM" id="SSF51430">
    <property type="entry name" value="NAD(P)-linked oxidoreductase"/>
    <property type="match status" value="1"/>
</dbReference>
<keyword evidence="4" id="KW-1185">Reference proteome</keyword>
<dbReference type="GO" id="GO:0016491">
    <property type="term" value="F:oxidoreductase activity"/>
    <property type="evidence" value="ECO:0007669"/>
    <property type="project" value="UniProtKB-KW"/>
</dbReference>
<protein>
    <submittedName>
        <fullName evidence="3">Aryl-alcohol dehydrogenase-like predicted oxidoreductase</fullName>
    </submittedName>
</protein>
<dbReference type="AlphaFoldDB" id="A0A4Q7M4M2"/>
<keyword evidence="1" id="KW-0560">Oxidoreductase</keyword>
<dbReference type="PANTHER" id="PTHR43364:SF4">
    <property type="entry name" value="NAD(P)-LINKED OXIDOREDUCTASE SUPERFAMILY PROTEIN"/>
    <property type="match status" value="1"/>
</dbReference>
<evidence type="ECO:0000259" key="2">
    <source>
        <dbReference type="Pfam" id="PF00248"/>
    </source>
</evidence>
<name>A0A4Q7M4M2_9MICO</name>